<dbReference type="EMBL" id="VCDI01000001">
    <property type="protein sequence ID" value="TLU74650.1"/>
    <property type="molecule type" value="Genomic_DNA"/>
</dbReference>
<evidence type="ECO:0000313" key="13">
    <source>
        <dbReference type="Proteomes" id="UP000305654"/>
    </source>
</evidence>
<dbReference type="OrthoDB" id="9783047at2"/>
<feature type="domain" description="Multidrug resistance protein MdtA-like beta-barrel" evidence="10">
    <location>
        <begin position="222"/>
        <end position="305"/>
    </location>
</feature>
<feature type="region of interest" description="Disordered" evidence="7">
    <location>
        <begin position="395"/>
        <end position="430"/>
    </location>
</feature>
<evidence type="ECO:0000256" key="5">
    <source>
        <dbReference type="ARBA" id="ARBA00022519"/>
    </source>
</evidence>
<dbReference type="Gene3D" id="2.40.420.20">
    <property type="match status" value="1"/>
</dbReference>
<dbReference type="Gene3D" id="1.10.287.470">
    <property type="entry name" value="Helix hairpin bin"/>
    <property type="match status" value="1"/>
</dbReference>
<feature type="compositionally biased region" description="Basic residues" evidence="7">
    <location>
        <begin position="420"/>
        <end position="430"/>
    </location>
</feature>
<dbReference type="InterPro" id="IPR058627">
    <property type="entry name" value="MdtA-like_C"/>
</dbReference>
<dbReference type="Gene3D" id="2.40.30.170">
    <property type="match status" value="1"/>
</dbReference>
<feature type="region of interest" description="Disordered" evidence="7">
    <location>
        <begin position="338"/>
        <end position="363"/>
    </location>
</feature>
<dbReference type="InterPro" id="IPR058626">
    <property type="entry name" value="MdtA-like_b-barrel"/>
</dbReference>
<evidence type="ECO:0000313" key="12">
    <source>
        <dbReference type="EMBL" id="TLU74650.1"/>
    </source>
</evidence>
<evidence type="ECO:0000256" key="1">
    <source>
        <dbReference type="ARBA" id="ARBA00004236"/>
    </source>
</evidence>
<keyword evidence="5" id="KW-0997">Cell inner membrane</keyword>
<feature type="domain" description="Multidrug resistance protein MdtA-like alpha-helical hairpin" evidence="8">
    <location>
        <begin position="117"/>
        <end position="184"/>
    </location>
</feature>
<protein>
    <submittedName>
        <fullName evidence="12">Efflux RND transporter periplasmic adaptor subunit</fullName>
    </submittedName>
</protein>
<accession>A0A5R9JAM5</accession>
<dbReference type="Pfam" id="PF25967">
    <property type="entry name" value="RND-MFP_C"/>
    <property type="match status" value="1"/>
</dbReference>
<keyword evidence="3" id="KW-0813">Transport</keyword>
<dbReference type="Proteomes" id="UP000305654">
    <property type="component" value="Unassembled WGS sequence"/>
</dbReference>
<keyword evidence="4" id="KW-1003">Cell membrane</keyword>
<dbReference type="InterPro" id="IPR006143">
    <property type="entry name" value="RND_pump_MFP"/>
</dbReference>
<dbReference type="Gene3D" id="2.40.50.100">
    <property type="match status" value="1"/>
</dbReference>
<proteinExistence type="inferred from homology"/>
<organism evidence="12 13">
    <name type="scientific">Lichenicoccus roseus</name>
    <dbReference type="NCBI Taxonomy" id="2683649"/>
    <lineage>
        <taxon>Bacteria</taxon>
        <taxon>Pseudomonadati</taxon>
        <taxon>Pseudomonadota</taxon>
        <taxon>Alphaproteobacteria</taxon>
        <taxon>Acetobacterales</taxon>
        <taxon>Acetobacteraceae</taxon>
        <taxon>Lichenicoccus</taxon>
    </lineage>
</organism>
<evidence type="ECO:0000256" key="3">
    <source>
        <dbReference type="ARBA" id="ARBA00022448"/>
    </source>
</evidence>
<keyword evidence="13" id="KW-1185">Reference proteome</keyword>
<evidence type="ECO:0000256" key="7">
    <source>
        <dbReference type="SAM" id="MobiDB-lite"/>
    </source>
</evidence>
<evidence type="ECO:0000256" key="4">
    <source>
        <dbReference type="ARBA" id="ARBA00022475"/>
    </source>
</evidence>
<feature type="domain" description="Multidrug resistance protein MdtA-like C-terminal permuted SH3" evidence="11">
    <location>
        <begin position="362"/>
        <end position="396"/>
    </location>
</feature>
<dbReference type="Pfam" id="PF25917">
    <property type="entry name" value="BSH_RND"/>
    <property type="match status" value="1"/>
</dbReference>
<feature type="region of interest" description="Disordered" evidence="7">
    <location>
        <begin position="34"/>
        <end position="57"/>
    </location>
</feature>
<dbReference type="GO" id="GO:1990281">
    <property type="term" value="C:efflux pump complex"/>
    <property type="evidence" value="ECO:0007669"/>
    <property type="project" value="TreeGrafter"/>
</dbReference>
<dbReference type="SUPFAM" id="SSF111369">
    <property type="entry name" value="HlyD-like secretion proteins"/>
    <property type="match status" value="1"/>
</dbReference>
<dbReference type="Pfam" id="PF25876">
    <property type="entry name" value="HH_MFP_RND"/>
    <property type="match status" value="1"/>
</dbReference>
<reference evidence="12 13" key="1">
    <citation type="submission" date="2019-05" db="EMBL/GenBank/DDBJ databases">
        <authorList>
            <person name="Pankratov T."/>
            <person name="Grouzdev D."/>
        </authorList>
    </citation>
    <scope>NUCLEOTIDE SEQUENCE [LARGE SCALE GENOMIC DNA]</scope>
    <source>
        <strain evidence="12 13">KEBCLARHB70R</strain>
    </source>
</reference>
<gene>
    <name evidence="12" type="ORF">FE263_02595</name>
</gene>
<dbReference type="NCBIfam" id="TIGR01730">
    <property type="entry name" value="RND_mfp"/>
    <property type="match status" value="1"/>
</dbReference>
<dbReference type="AlphaFoldDB" id="A0A5R9JAM5"/>
<feature type="compositionally biased region" description="Low complexity" evidence="7">
    <location>
        <begin position="34"/>
        <end position="45"/>
    </location>
</feature>
<dbReference type="Pfam" id="PF25944">
    <property type="entry name" value="Beta-barrel_RND"/>
    <property type="match status" value="1"/>
</dbReference>
<comment type="similarity">
    <text evidence="2">Belongs to the membrane fusion protein (MFP) (TC 8.A.1) family.</text>
</comment>
<evidence type="ECO:0000259" key="11">
    <source>
        <dbReference type="Pfam" id="PF25967"/>
    </source>
</evidence>
<dbReference type="InterPro" id="IPR058625">
    <property type="entry name" value="MdtA-like_BSH"/>
</dbReference>
<feature type="domain" description="Multidrug resistance protein MdtA-like barrel-sandwich hybrid" evidence="9">
    <location>
        <begin position="76"/>
        <end position="217"/>
    </location>
</feature>
<dbReference type="GO" id="GO:0015562">
    <property type="term" value="F:efflux transmembrane transporter activity"/>
    <property type="evidence" value="ECO:0007669"/>
    <property type="project" value="TreeGrafter"/>
</dbReference>
<sequence length="430" mass="46059">MPRRRRTILPWIVLVLVVAAIAFALLRPHAKTGAGHPAHGHAAAGDTPQPVTEQAARTGDMPVTLTELGTVTPLATVTVQSQISGYLMEVNFQEGQEVHRGDQLALIDPRPYIATRDQYAGQMARDNALLGQARIDLVRYQTLLRQHSIASQQVDDQKYLVGQYEGTVRSDQAQIDSANLNIAYCHITAPVDGRVGLRQVDAGNYVTPGLTNGLVVLTELHPISVIFSVPEDNLETLMARLRAGAVLPVEAYDRTDTTHLSSGKVAVVDNQVDVNTGTVKLRAVFDNKDERLFPSQFVNARLLLDTIHDAVLVPTNAVQNGPQGQFVYVVRKSAAQPEAAGATPAPGDEKSDAAKPARTPADTVTIRNVTTGVSSGTDIVISKGLQAGEVVVTDGTEHLREGSKVTVPPPPGTAAATPGQHRHHHRQAAE</sequence>
<evidence type="ECO:0000256" key="6">
    <source>
        <dbReference type="ARBA" id="ARBA00023136"/>
    </source>
</evidence>
<evidence type="ECO:0000259" key="10">
    <source>
        <dbReference type="Pfam" id="PF25944"/>
    </source>
</evidence>
<evidence type="ECO:0000256" key="2">
    <source>
        <dbReference type="ARBA" id="ARBA00009477"/>
    </source>
</evidence>
<name>A0A5R9JAM5_9PROT</name>
<dbReference type="PANTHER" id="PTHR30469">
    <property type="entry name" value="MULTIDRUG RESISTANCE PROTEIN MDTA"/>
    <property type="match status" value="1"/>
</dbReference>
<dbReference type="InterPro" id="IPR058624">
    <property type="entry name" value="MdtA-like_HH"/>
</dbReference>
<keyword evidence="6" id="KW-0472">Membrane</keyword>
<dbReference type="PANTHER" id="PTHR30469:SF12">
    <property type="entry name" value="MULTIDRUG RESISTANCE PROTEIN MDTA"/>
    <property type="match status" value="1"/>
</dbReference>
<comment type="caution">
    <text evidence="12">The sequence shown here is derived from an EMBL/GenBank/DDBJ whole genome shotgun (WGS) entry which is preliminary data.</text>
</comment>
<dbReference type="RefSeq" id="WP_138324899.1">
    <property type="nucleotide sequence ID" value="NZ_VCDI01000001.1"/>
</dbReference>
<evidence type="ECO:0000259" key="8">
    <source>
        <dbReference type="Pfam" id="PF25876"/>
    </source>
</evidence>
<evidence type="ECO:0000259" key="9">
    <source>
        <dbReference type="Pfam" id="PF25917"/>
    </source>
</evidence>
<comment type="subcellular location">
    <subcellularLocation>
        <location evidence="1">Cell membrane</location>
    </subcellularLocation>
</comment>